<feature type="region of interest" description="Disordered" evidence="1">
    <location>
        <begin position="1"/>
        <end position="53"/>
    </location>
</feature>
<sequence>MPPCYKRSKSSTSVATRTCSMPNLATAPPPPPTWASRGVATVPPPPAVPTPPPFPLTMLEQQESNFQEHNLNKGMKRLALYRKEDQKVDKNGRKILSKLRDAKEVALEKK</sequence>
<proteinExistence type="predicted"/>
<evidence type="ECO:0000256" key="1">
    <source>
        <dbReference type="SAM" id="MobiDB-lite"/>
    </source>
</evidence>
<dbReference type="EMBL" id="KK914285">
    <property type="protein sequence ID" value="KDP42980.1"/>
    <property type="molecule type" value="Genomic_DNA"/>
</dbReference>
<reference evidence="2 3" key="1">
    <citation type="journal article" date="2014" name="PLoS ONE">
        <title>Global Analysis of Gene Expression Profiles in Physic Nut (Jatropha curcas L.) Seedlings Exposed to Salt Stress.</title>
        <authorList>
            <person name="Zhang L."/>
            <person name="Zhang C."/>
            <person name="Wu P."/>
            <person name="Chen Y."/>
            <person name="Li M."/>
            <person name="Jiang H."/>
            <person name="Wu G."/>
        </authorList>
    </citation>
    <scope>NUCLEOTIDE SEQUENCE [LARGE SCALE GENOMIC DNA]</scope>
    <source>
        <strain evidence="3">cv. GZQX0401</strain>
        <tissue evidence="2">Young leaves</tissue>
    </source>
</reference>
<organism evidence="2 3">
    <name type="scientific">Jatropha curcas</name>
    <name type="common">Barbados nut</name>
    <dbReference type="NCBI Taxonomy" id="180498"/>
    <lineage>
        <taxon>Eukaryota</taxon>
        <taxon>Viridiplantae</taxon>
        <taxon>Streptophyta</taxon>
        <taxon>Embryophyta</taxon>
        <taxon>Tracheophyta</taxon>
        <taxon>Spermatophyta</taxon>
        <taxon>Magnoliopsida</taxon>
        <taxon>eudicotyledons</taxon>
        <taxon>Gunneridae</taxon>
        <taxon>Pentapetalae</taxon>
        <taxon>rosids</taxon>
        <taxon>fabids</taxon>
        <taxon>Malpighiales</taxon>
        <taxon>Euphorbiaceae</taxon>
        <taxon>Crotonoideae</taxon>
        <taxon>Jatropheae</taxon>
        <taxon>Jatropha</taxon>
    </lineage>
</organism>
<feature type="compositionally biased region" description="Pro residues" evidence="1">
    <location>
        <begin position="42"/>
        <end position="53"/>
    </location>
</feature>
<evidence type="ECO:0000313" key="3">
    <source>
        <dbReference type="Proteomes" id="UP000027138"/>
    </source>
</evidence>
<gene>
    <name evidence="2" type="ORF">JCGZ_01157</name>
</gene>
<dbReference type="AlphaFoldDB" id="A0A067LEP2"/>
<keyword evidence="3" id="KW-1185">Reference proteome</keyword>
<name>A0A067LEP2_JATCU</name>
<evidence type="ECO:0000313" key="2">
    <source>
        <dbReference type="EMBL" id="KDP42980.1"/>
    </source>
</evidence>
<accession>A0A067LEP2</accession>
<protein>
    <submittedName>
        <fullName evidence="2">Uncharacterized protein</fullName>
    </submittedName>
</protein>
<feature type="compositionally biased region" description="Polar residues" evidence="1">
    <location>
        <begin position="10"/>
        <end position="23"/>
    </location>
</feature>
<dbReference type="Proteomes" id="UP000027138">
    <property type="component" value="Unassembled WGS sequence"/>
</dbReference>